<reference evidence="1" key="2">
    <citation type="journal article" date="2015" name="Fish Shellfish Immunol.">
        <title>Early steps in the European eel (Anguilla anguilla)-Vibrio vulnificus interaction in the gills: Role of the RtxA13 toxin.</title>
        <authorList>
            <person name="Callol A."/>
            <person name="Pajuelo D."/>
            <person name="Ebbesson L."/>
            <person name="Teles M."/>
            <person name="MacKenzie S."/>
            <person name="Amaro C."/>
        </authorList>
    </citation>
    <scope>NUCLEOTIDE SEQUENCE</scope>
</reference>
<evidence type="ECO:0000313" key="1">
    <source>
        <dbReference type="EMBL" id="JAH05925.1"/>
    </source>
</evidence>
<reference evidence="1" key="1">
    <citation type="submission" date="2014-11" db="EMBL/GenBank/DDBJ databases">
        <authorList>
            <person name="Amaro Gonzalez C."/>
        </authorList>
    </citation>
    <scope>NUCLEOTIDE SEQUENCE</scope>
</reference>
<protein>
    <submittedName>
        <fullName evidence="1">Uncharacterized protein</fullName>
    </submittedName>
</protein>
<organism evidence="1">
    <name type="scientific">Anguilla anguilla</name>
    <name type="common">European freshwater eel</name>
    <name type="synonym">Muraena anguilla</name>
    <dbReference type="NCBI Taxonomy" id="7936"/>
    <lineage>
        <taxon>Eukaryota</taxon>
        <taxon>Metazoa</taxon>
        <taxon>Chordata</taxon>
        <taxon>Craniata</taxon>
        <taxon>Vertebrata</taxon>
        <taxon>Euteleostomi</taxon>
        <taxon>Actinopterygii</taxon>
        <taxon>Neopterygii</taxon>
        <taxon>Teleostei</taxon>
        <taxon>Anguilliformes</taxon>
        <taxon>Anguillidae</taxon>
        <taxon>Anguilla</taxon>
    </lineage>
</organism>
<proteinExistence type="predicted"/>
<dbReference type="AlphaFoldDB" id="A0A0E9PPD2"/>
<sequence>MCEHTHLQGGLSPQCSGDQPGVLAFTPCMNQFSSWQHNIHHTASLVAWLCHSVHPNVQYD</sequence>
<accession>A0A0E9PPD2</accession>
<name>A0A0E9PPD2_ANGAN</name>
<dbReference type="EMBL" id="GBXM01068160">
    <property type="protein sequence ID" value="JAH40417.1"/>
    <property type="molecule type" value="Transcribed_RNA"/>
</dbReference>
<dbReference type="EMBL" id="GBXM01102652">
    <property type="protein sequence ID" value="JAH05925.1"/>
    <property type="molecule type" value="Transcribed_RNA"/>
</dbReference>